<dbReference type="SUPFAM" id="SSF103642">
    <property type="entry name" value="Sec-C motif"/>
    <property type="match status" value="1"/>
</dbReference>
<accession>A0ABT0WJ07</accession>
<feature type="repeat" description="TPR" evidence="1">
    <location>
        <begin position="500"/>
        <end position="533"/>
    </location>
</feature>
<dbReference type="Gene3D" id="3.10.450.50">
    <property type="match status" value="1"/>
</dbReference>
<gene>
    <name evidence="2" type="ORF">NDK43_31895</name>
</gene>
<dbReference type="InterPro" id="IPR011990">
    <property type="entry name" value="TPR-like_helical_dom_sf"/>
</dbReference>
<proteinExistence type="predicted"/>
<dbReference type="Proteomes" id="UP001523262">
    <property type="component" value="Unassembled WGS sequence"/>
</dbReference>
<dbReference type="Pfam" id="PF02810">
    <property type="entry name" value="SEC-C"/>
    <property type="match status" value="1"/>
</dbReference>
<evidence type="ECO:0000256" key="1">
    <source>
        <dbReference type="PROSITE-ProRule" id="PRU00339"/>
    </source>
</evidence>
<evidence type="ECO:0000313" key="2">
    <source>
        <dbReference type="EMBL" id="MCM2536059.1"/>
    </source>
</evidence>
<comment type="caution">
    <text evidence="2">The sequence shown here is derived from an EMBL/GenBank/DDBJ whole genome shotgun (WGS) entry which is preliminary data.</text>
</comment>
<organism evidence="2 3">
    <name type="scientific">Neobacillus pocheonensis</name>
    <dbReference type="NCBI Taxonomy" id="363869"/>
    <lineage>
        <taxon>Bacteria</taxon>
        <taxon>Bacillati</taxon>
        <taxon>Bacillota</taxon>
        <taxon>Bacilli</taxon>
        <taxon>Bacillales</taxon>
        <taxon>Bacillaceae</taxon>
        <taxon>Neobacillus</taxon>
    </lineage>
</organism>
<dbReference type="InterPro" id="IPR004027">
    <property type="entry name" value="SEC_C_motif"/>
</dbReference>
<dbReference type="PROSITE" id="PS50005">
    <property type="entry name" value="TPR"/>
    <property type="match status" value="1"/>
</dbReference>
<dbReference type="PROSITE" id="PS50293">
    <property type="entry name" value="TPR_REGION"/>
    <property type="match status" value="1"/>
</dbReference>
<dbReference type="EMBL" id="JAMQCR010000003">
    <property type="protein sequence ID" value="MCM2536059.1"/>
    <property type="molecule type" value="Genomic_DNA"/>
</dbReference>
<protein>
    <submittedName>
        <fullName evidence="2">SEC-C metal-binding domain-containing protein</fullName>
    </submittedName>
</protein>
<reference evidence="2 3" key="1">
    <citation type="submission" date="2022-06" db="EMBL/GenBank/DDBJ databases">
        <authorList>
            <person name="Jeon C.O."/>
        </authorList>
    </citation>
    <scope>NUCLEOTIDE SEQUENCE [LARGE SCALE GENOMIC DNA]</scope>
    <source>
        <strain evidence="2 3">KCTC 13943</strain>
    </source>
</reference>
<dbReference type="Pfam" id="PF14559">
    <property type="entry name" value="TPR_19"/>
    <property type="match status" value="1"/>
</dbReference>
<keyword evidence="1" id="KW-0802">TPR repeat</keyword>
<dbReference type="SUPFAM" id="SSF48452">
    <property type="entry name" value="TPR-like"/>
    <property type="match status" value="1"/>
</dbReference>
<dbReference type="InterPro" id="IPR019734">
    <property type="entry name" value="TPR_rpt"/>
</dbReference>
<keyword evidence="3" id="KW-1185">Reference proteome</keyword>
<sequence>MNVKVSRNDTCPCGSGKKYKRCCGAQKAVSITQVLENEIDDLQKRILHFAYNYYEVEIGEAFEDFQQYLHIEDENEEEFYYFVYSIWFSLFVKLDDGKTILEKFIAAETGKIKRPKLKEILKSWTTARTIAGKITGSENNTLTVEDGFSSEKFEAIVTNMKTSYDIGSFFIGMLLPFERKYVFFPSPFDLPDLPFEQAVGFIQQTSRNAGYQSPQAFLNDFFMEIMNDLPTVGGIVDTDEMEWPAPVYKEVADRFQQRLESFGEPAAIIDLGVILWYQFCQKKQKRIQNPELYVAALHYLISTFIPLESEYTQKGIAKLYGVSVGTVSAIYREMDDVLEEEITKIIEMPYEEEHEQSPVTQFNFQKGPMATERFLHEALAEVEGKNFDNINEINEFMNKRLNNPAPKKAAKGKKERAMELVYDAFEEEGKQRYKLAKEALELNPNCADAYVILAEGVASLEEALGLYEKGMKAGEKELGKAFFKENKGHFWGLIETRPFMRAKLHYAEALYQLGKINEAAKQYEEILELNPNDNQGARYSLFIAYLDKGNLRNAHKLLEQYEEGTAQGLYNKLLLELLEHGFTTKATELLKEAKNQNKHVMAFLTGKKRLPKLAPDYYGFGDENEAIIYADMHLQLWEKMMGLQEWLLSSK</sequence>
<dbReference type="Gene3D" id="1.25.40.10">
    <property type="entry name" value="Tetratricopeptide repeat domain"/>
    <property type="match status" value="1"/>
</dbReference>
<evidence type="ECO:0000313" key="3">
    <source>
        <dbReference type="Proteomes" id="UP001523262"/>
    </source>
</evidence>
<name>A0ABT0WJ07_9BACI</name>